<dbReference type="KEGG" id="ddi:DDB_G0275585"/>
<dbReference type="InterPro" id="IPR006093">
    <property type="entry name" value="Oxy_OxRdtase_FAD_BS"/>
</dbReference>
<proteinExistence type="inferred from homology"/>
<reference evidence="6 7" key="1">
    <citation type="journal article" date="2005" name="Nature">
        <title>The genome of the social amoeba Dictyostelium discoideum.</title>
        <authorList>
            <consortium name="The Dictyostelium discoideum Sequencing Consortium"/>
            <person name="Eichinger L."/>
            <person name="Pachebat J.A."/>
            <person name="Glockner G."/>
            <person name="Rajandream M.A."/>
            <person name="Sucgang R."/>
            <person name="Berriman M."/>
            <person name="Song J."/>
            <person name="Olsen R."/>
            <person name="Szafranski K."/>
            <person name="Xu Q."/>
            <person name="Tunggal B."/>
            <person name="Kummerfeld S."/>
            <person name="Madera M."/>
            <person name="Konfortov B.A."/>
            <person name="Rivero F."/>
            <person name="Bankier A.T."/>
            <person name="Lehmann R."/>
            <person name="Hamlin N."/>
            <person name="Davies R."/>
            <person name="Gaudet P."/>
            <person name="Fey P."/>
            <person name="Pilcher K."/>
            <person name="Chen G."/>
            <person name="Saunders D."/>
            <person name="Sodergren E."/>
            <person name="Davis P."/>
            <person name="Kerhornou A."/>
            <person name="Nie X."/>
            <person name="Hall N."/>
            <person name="Anjard C."/>
            <person name="Hemphill L."/>
            <person name="Bason N."/>
            <person name="Farbrother P."/>
            <person name="Desany B."/>
            <person name="Just E."/>
            <person name="Morio T."/>
            <person name="Rost R."/>
            <person name="Churcher C."/>
            <person name="Cooper J."/>
            <person name="Haydock S."/>
            <person name="van Driessche N."/>
            <person name="Cronin A."/>
            <person name="Goodhead I."/>
            <person name="Muzny D."/>
            <person name="Mourier T."/>
            <person name="Pain A."/>
            <person name="Lu M."/>
            <person name="Harper D."/>
            <person name="Lindsay R."/>
            <person name="Hauser H."/>
            <person name="James K."/>
            <person name="Quiles M."/>
            <person name="Madan Babu M."/>
            <person name="Saito T."/>
            <person name="Buchrieser C."/>
            <person name="Wardroper A."/>
            <person name="Felder M."/>
            <person name="Thangavelu M."/>
            <person name="Johnson D."/>
            <person name="Knights A."/>
            <person name="Loulseged H."/>
            <person name="Mungall K."/>
            <person name="Oliver K."/>
            <person name="Price C."/>
            <person name="Quail M.A."/>
            <person name="Urushihara H."/>
            <person name="Hernandez J."/>
            <person name="Rabbinowitsch E."/>
            <person name="Steffen D."/>
            <person name="Sanders M."/>
            <person name="Ma J."/>
            <person name="Kohara Y."/>
            <person name="Sharp S."/>
            <person name="Simmonds M."/>
            <person name="Spiegler S."/>
            <person name="Tivey A."/>
            <person name="Sugano S."/>
            <person name="White B."/>
            <person name="Walker D."/>
            <person name="Woodward J."/>
            <person name="Winckler T."/>
            <person name="Tanaka Y."/>
            <person name="Shaulsky G."/>
            <person name="Schleicher M."/>
            <person name="Weinstock G."/>
            <person name="Rosenthal A."/>
            <person name="Cox E.C."/>
            <person name="Chisholm R.L."/>
            <person name="Gibbs R."/>
            <person name="Loomis W.F."/>
            <person name="Platzer M."/>
            <person name="Kay R.R."/>
            <person name="Williams J."/>
            <person name="Dear P.H."/>
            <person name="Noegel A.A."/>
            <person name="Barrell B."/>
            <person name="Kuspa A."/>
        </authorList>
    </citation>
    <scope>NUCLEOTIDE SEQUENCE [LARGE SCALE GENOMIC DNA]</scope>
    <source>
        <strain evidence="6 7">AX4</strain>
    </source>
</reference>
<dbReference type="HOGENOM" id="CLU_018354_10_0_1"/>
<feature type="domain" description="FAD-binding PCMH-type" evidence="5">
    <location>
        <begin position="36"/>
        <end position="203"/>
    </location>
</feature>
<dbReference type="InterPro" id="IPR016169">
    <property type="entry name" value="FAD-bd_PCMH_sub2"/>
</dbReference>
<dbReference type="GO" id="GO:0016491">
    <property type="term" value="F:oxidoreductase activity"/>
    <property type="evidence" value="ECO:0007669"/>
    <property type="project" value="UniProtKB-KW"/>
</dbReference>
<comment type="caution">
    <text evidence="6">The sequence shown here is derived from an EMBL/GenBank/DDBJ whole genome shotgun (WGS) entry which is preliminary data.</text>
</comment>
<dbReference type="Pfam" id="PF08031">
    <property type="entry name" value="BBE"/>
    <property type="match status" value="1"/>
</dbReference>
<protein>
    <recommendedName>
        <fullName evidence="5">FAD-binding PCMH-type domain-containing protein</fullName>
    </recommendedName>
</protein>
<dbReference type="AlphaFoldDB" id="Q869M2"/>
<dbReference type="FunCoup" id="Q869M2">
    <property type="interactions" value="2"/>
</dbReference>
<dbReference type="PaxDb" id="44689-DDB0167310"/>
<keyword evidence="2" id="KW-0285">Flavoprotein</keyword>
<dbReference type="eggNOG" id="ENOG502S2FH">
    <property type="taxonomic scope" value="Eukaryota"/>
</dbReference>
<evidence type="ECO:0000259" key="5">
    <source>
        <dbReference type="PROSITE" id="PS51387"/>
    </source>
</evidence>
<name>Q869M2_DICDI</name>
<dbReference type="STRING" id="44689.Q869M2"/>
<dbReference type="VEuPathDB" id="AmoebaDB:DDB_G0275585"/>
<sequence length="473" mass="54214">MEIEIFRKKIKGEVYERNSKEYESSLLDRWNLDALTINKPKLIVIVKNENDIINSIKFCKENNIEIAIKSGGHGFHSNCKGLLLDLNLLKGLKYNDYEKTVTIESGCRLGEMDKENQKHGYIIPSGIVSDTGVFGLTLGGGIGHLSRSYGLTCDNLLEAKLITCDGEIKIINKETDSQLLWALKGAGSNFGVVTELKFQLHKLNKIFVLKSLIGINENQSSSSSSSPPPPPPSPIFEKLKKLCEFIKENQKINQFSVTIIINSKELIVYSIYNGDYGNEYLNNMNCLVFNEPRKEIQPEDYTILQQFCDKELPRSKRYYKRGIFIKGELEFELLNKMIQSFNNHPIKDGLSYTISQLGGVFNNQIYNNNSSFSFRKSLYHISFLTTLPIDNEYQQNLFNNNNCIIEDKLKIKVYDWTNKTLDLFSNLKIGDYSNINDTFLSTDNYYGENSKKLKELKLKYDPNNFFNNNPNIN</sequence>
<dbReference type="GO" id="GO:0071949">
    <property type="term" value="F:FAD binding"/>
    <property type="evidence" value="ECO:0007669"/>
    <property type="project" value="InterPro"/>
</dbReference>
<comment type="similarity">
    <text evidence="1">Belongs to the oxygen-dependent FAD-linked oxidoreductase family.</text>
</comment>
<accession>Q869M2</accession>
<dbReference type="PROSITE" id="PS00862">
    <property type="entry name" value="OX2_COVAL_FAD"/>
    <property type="match status" value="1"/>
</dbReference>
<keyword evidence="7" id="KW-1185">Reference proteome</keyword>
<dbReference type="SUPFAM" id="SSF56176">
    <property type="entry name" value="FAD-binding/transporter-associated domain-like"/>
    <property type="match status" value="1"/>
</dbReference>
<dbReference type="InterPro" id="IPR006094">
    <property type="entry name" value="Oxid_FAD_bind_N"/>
</dbReference>
<dbReference type="InterPro" id="IPR016166">
    <property type="entry name" value="FAD-bd_PCMH"/>
</dbReference>
<evidence type="ECO:0000256" key="3">
    <source>
        <dbReference type="ARBA" id="ARBA00022827"/>
    </source>
</evidence>
<gene>
    <name evidence="6" type="ORF">DDB_G0275585</name>
</gene>
<keyword evidence="4" id="KW-0560">Oxidoreductase</keyword>
<dbReference type="RefSeq" id="XP_643419.1">
    <property type="nucleotide sequence ID" value="XM_638327.1"/>
</dbReference>
<dbReference type="Proteomes" id="UP000002195">
    <property type="component" value="Unassembled WGS sequence"/>
</dbReference>
<dbReference type="InterPro" id="IPR036318">
    <property type="entry name" value="FAD-bd_PCMH-like_sf"/>
</dbReference>
<dbReference type="PhylomeDB" id="Q869M2"/>
<evidence type="ECO:0000313" key="7">
    <source>
        <dbReference type="Proteomes" id="UP000002195"/>
    </source>
</evidence>
<dbReference type="InterPro" id="IPR050416">
    <property type="entry name" value="FAD-linked_Oxidoreductase"/>
</dbReference>
<dbReference type="Gene3D" id="3.30.465.10">
    <property type="match status" value="1"/>
</dbReference>
<evidence type="ECO:0000313" key="6">
    <source>
        <dbReference type="EMBL" id="EAL69543.1"/>
    </source>
</evidence>
<dbReference type="PANTHER" id="PTHR42973">
    <property type="entry name" value="BINDING OXIDOREDUCTASE, PUTATIVE (AFU_ORTHOLOGUE AFUA_1G17690)-RELATED"/>
    <property type="match status" value="1"/>
</dbReference>
<dbReference type="Pfam" id="PF01565">
    <property type="entry name" value="FAD_binding_4"/>
    <property type="match status" value="1"/>
</dbReference>
<dbReference type="PANTHER" id="PTHR42973:SF14">
    <property type="entry name" value="FAD-BINDING PCMH-TYPE DOMAIN-CONTAINING PROTEIN-RELATED"/>
    <property type="match status" value="1"/>
</dbReference>
<dbReference type="GeneID" id="8620005"/>
<dbReference type="PROSITE" id="PS51387">
    <property type="entry name" value="FAD_PCMH"/>
    <property type="match status" value="1"/>
</dbReference>
<organism evidence="6 7">
    <name type="scientific">Dictyostelium discoideum</name>
    <name type="common">Social amoeba</name>
    <dbReference type="NCBI Taxonomy" id="44689"/>
    <lineage>
        <taxon>Eukaryota</taxon>
        <taxon>Amoebozoa</taxon>
        <taxon>Evosea</taxon>
        <taxon>Eumycetozoa</taxon>
        <taxon>Dictyostelia</taxon>
        <taxon>Dictyosteliales</taxon>
        <taxon>Dictyosteliaceae</taxon>
        <taxon>Dictyostelium</taxon>
    </lineage>
</organism>
<accession>Q553J4</accession>
<evidence type="ECO:0000256" key="4">
    <source>
        <dbReference type="ARBA" id="ARBA00023002"/>
    </source>
</evidence>
<dbReference type="dictyBase" id="DDB_G0275585"/>
<dbReference type="OMA" id="VEDNNWI"/>
<dbReference type="Gene3D" id="3.40.462.20">
    <property type="match status" value="1"/>
</dbReference>
<dbReference type="SMR" id="Q869M2"/>
<dbReference type="InParanoid" id="Q869M2"/>
<dbReference type="EMBL" id="AAFI02000013">
    <property type="protein sequence ID" value="EAL69543.1"/>
    <property type="molecule type" value="Genomic_DNA"/>
</dbReference>
<keyword evidence="3" id="KW-0274">FAD</keyword>
<dbReference type="InterPro" id="IPR012951">
    <property type="entry name" value="BBE"/>
</dbReference>
<evidence type="ECO:0000256" key="1">
    <source>
        <dbReference type="ARBA" id="ARBA00005466"/>
    </source>
</evidence>
<dbReference type="GO" id="GO:0005576">
    <property type="term" value="C:extracellular region"/>
    <property type="evidence" value="ECO:0000318"/>
    <property type="project" value="GO_Central"/>
</dbReference>
<evidence type="ECO:0000256" key="2">
    <source>
        <dbReference type="ARBA" id="ARBA00022630"/>
    </source>
</evidence>